<reference evidence="1 2" key="1">
    <citation type="journal article" date="2016" name="Nat. Commun.">
        <title>Thousands of microbial genomes shed light on interconnected biogeochemical processes in an aquifer system.</title>
        <authorList>
            <person name="Anantharaman K."/>
            <person name="Brown C.T."/>
            <person name="Hug L.A."/>
            <person name="Sharon I."/>
            <person name="Castelle C.J."/>
            <person name="Probst A.J."/>
            <person name="Thomas B.C."/>
            <person name="Singh A."/>
            <person name="Wilkins M.J."/>
            <person name="Karaoz U."/>
            <person name="Brodie E.L."/>
            <person name="Williams K.H."/>
            <person name="Hubbard S.S."/>
            <person name="Banfield J.F."/>
        </authorList>
    </citation>
    <scope>NUCLEOTIDE SEQUENCE [LARGE SCALE GENOMIC DNA]</scope>
</reference>
<dbReference type="Proteomes" id="UP000178367">
    <property type="component" value="Unassembled WGS sequence"/>
</dbReference>
<evidence type="ECO:0000313" key="2">
    <source>
        <dbReference type="Proteomes" id="UP000178367"/>
    </source>
</evidence>
<proteinExistence type="predicted"/>
<evidence type="ECO:0000313" key="1">
    <source>
        <dbReference type="EMBL" id="OGF26231.1"/>
    </source>
</evidence>
<gene>
    <name evidence="1" type="ORF">A2227_03015</name>
</gene>
<accession>A0A1F5SIW7</accession>
<sequence length="291" mass="34410">MNEEQQMTYREKLETARKRHPLYQKNITRFAETWPEWKENFAEAKTGSELIGLLHRGFDAYTEKWEERLERICFYLEVAYGYNDDFLFRRPLGINYPDEERRLAEETQIIARKAWAILCQKFFKESDNPECWRTLIDEPIIFDRIIWFFSETANIPRHNSENHHDIIALKFLAELSTLTWEGRWGTRTESKPRFAAKRPLFIKILDAIKRLDILRKYWHELSLDDLVSLEELALENGYYATLAQAATLGSQAAQTAIVLKAMIAEGDRRKKIEEAEAEIEEARQKLESLSK</sequence>
<comment type="caution">
    <text evidence="1">The sequence shown here is derived from an EMBL/GenBank/DDBJ whole genome shotgun (WGS) entry which is preliminary data.</text>
</comment>
<dbReference type="EMBL" id="MFGB01000016">
    <property type="protein sequence ID" value="OGF26231.1"/>
    <property type="molecule type" value="Genomic_DNA"/>
</dbReference>
<name>A0A1F5SIW7_9BACT</name>
<protein>
    <submittedName>
        <fullName evidence="1">Uncharacterized protein</fullName>
    </submittedName>
</protein>
<dbReference type="AlphaFoldDB" id="A0A1F5SIW7"/>
<organism evidence="1 2">
    <name type="scientific">Candidatus Falkowbacteria bacterium RIFOXYA2_FULL_47_19</name>
    <dbReference type="NCBI Taxonomy" id="1797994"/>
    <lineage>
        <taxon>Bacteria</taxon>
        <taxon>Candidatus Falkowiibacteriota</taxon>
    </lineage>
</organism>